<name>A0A382QLS1_9ZZZZ</name>
<protein>
    <submittedName>
        <fullName evidence="1">Uncharacterized protein</fullName>
    </submittedName>
</protein>
<sequence>MRFEWFLSKDETKATLIEVFADSDAAKLRLENLLASPIVGPFQNLFEPTSFIVLGSIKHDLREMLEGWEADFRDYAGGFLNLP</sequence>
<reference evidence="1" key="1">
    <citation type="submission" date="2018-05" db="EMBL/GenBank/DDBJ databases">
        <authorList>
            <person name="Lanie J.A."/>
            <person name="Ng W.-L."/>
            <person name="Kazmierczak K.M."/>
            <person name="Andrzejewski T.M."/>
            <person name="Davidsen T.M."/>
            <person name="Wayne K.J."/>
            <person name="Tettelin H."/>
            <person name="Glass J.I."/>
            <person name="Rusch D."/>
            <person name="Podicherti R."/>
            <person name="Tsui H.-C.T."/>
            <person name="Winkler M.E."/>
        </authorList>
    </citation>
    <scope>NUCLEOTIDE SEQUENCE</scope>
</reference>
<evidence type="ECO:0000313" key="1">
    <source>
        <dbReference type="EMBL" id="SVC85672.1"/>
    </source>
</evidence>
<proteinExistence type="predicted"/>
<organism evidence="1">
    <name type="scientific">marine metagenome</name>
    <dbReference type="NCBI Taxonomy" id="408172"/>
    <lineage>
        <taxon>unclassified sequences</taxon>
        <taxon>metagenomes</taxon>
        <taxon>ecological metagenomes</taxon>
    </lineage>
</organism>
<gene>
    <name evidence="1" type="ORF">METZ01_LOCUS338526</name>
</gene>
<dbReference type="AlphaFoldDB" id="A0A382QLS1"/>
<dbReference type="EMBL" id="UINC01114984">
    <property type="protein sequence ID" value="SVC85672.1"/>
    <property type="molecule type" value="Genomic_DNA"/>
</dbReference>
<accession>A0A382QLS1</accession>